<accession>A0A5N5QH82</accession>
<keyword evidence="4" id="KW-1185">Reference proteome</keyword>
<feature type="domain" description="NADP-dependent oxidoreductase" evidence="2">
    <location>
        <begin position="261"/>
        <end position="402"/>
    </location>
</feature>
<dbReference type="InterPro" id="IPR023210">
    <property type="entry name" value="NADP_OxRdtase_dom"/>
</dbReference>
<sequence>MLPTTSLGPLNVPRVWTGLWQLSSPAWGTAPAARIKREMARHAAEGYTAFGGCIYHTIAAYSADMVSFLRSMASADPRRVSDSDTTTPLIHPSRPLRKRRAALCAPFSSVLYDLHSIPLLSLTPQGQFRESLPDPKAVVGATKWCVFVPTDIDRNVVQDAIDERIARMRSDPVDLLQVGTRNPISHLIPAVPLAKLRRQGIPRRPRPPPRHAQRGPHHRPRPLQFRRHPHRRDLHTPRPTRNRLQPGPGASSPCDAHLTRQFSLVDTRPLDGMADVCQKHAIKLLTYGSLCGGFLADKWLGAPEPDAYRETMTPSQRKYLDMILSAWGSWSLFQSLLAVLRAIADRYTVSIANVSTRWVLEHPFVGAVIIGARLGVSEHTEDNSKVFSFSLSSDDHASIQTVLQKSNGRHLVRTIGDCGSEYR</sequence>
<protein>
    <submittedName>
        <fullName evidence="3">Pyridoxal reductase,chloroplastic</fullName>
    </submittedName>
</protein>
<feature type="region of interest" description="Disordered" evidence="1">
    <location>
        <begin position="195"/>
        <end position="256"/>
    </location>
</feature>
<gene>
    <name evidence="3" type="ORF">CTheo_5676</name>
</gene>
<dbReference type="InterPro" id="IPR036812">
    <property type="entry name" value="NAD(P)_OxRdtase_dom_sf"/>
</dbReference>
<dbReference type="PANTHER" id="PTHR43147">
    <property type="entry name" value="PROTEIN TAS"/>
    <property type="match status" value="1"/>
</dbReference>
<organism evidence="3 4">
    <name type="scientific">Ceratobasidium theobromae</name>
    <dbReference type="NCBI Taxonomy" id="1582974"/>
    <lineage>
        <taxon>Eukaryota</taxon>
        <taxon>Fungi</taxon>
        <taxon>Dikarya</taxon>
        <taxon>Basidiomycota</taxon>
        <taxon>Agaricomycotina</taxon>
        <taxon>Agaricomycetes</taxon>
        <taxon>Cantharellales</taxon>
        <taxon>Ceratobasidiaceae</taxon>
        <taxon>Ceratobasidium</taxon>
    </lineage>
</organism>
<dbReference type="Pfam" id="PF00248">
    <property type="entry name" value="Aldo_ket_red"/>
    <property type="match status" value="1"/>
</dbReference>
<dbReference type="AlphaFoldDB" id="A0A5N5QH82"/>
<evidence type="ECO:0000256" key="1">
    <source>
        <dbReference type="SAM" id="MobiDB-lite"/>
    </source>
</evidence>
<comment type="caution">
    <text evidence="3">The sequence shown here is derived from an EMBL/GenBank/DDBJ whole genome shotgun (WGS) entry which is preliminary data.</text>
</comment>
<evidence type="ECO:0000313" key="4">
    <source>
        <dbReference type="Proteomes" id="UP000383932"/>
    </source>
</evidence>
<evidence type="ECO:0000259" key="2">
    <source>
        <dbReference type="Pfam" id="PF00248"/>
    </source>
</evidence>
<dbReference type="PANTHER" id="PTHR43147:SF2">
    <property type="entry name" value="NADP-DEPENDENT OXIDOREDUCTASE DOMAIN-CONTAINING PROTEIN"/>
    <property type="match status" value="1"/>
</dbReference>
<dbReference type="OrthoDB" id="686384at2759"/>
<dbReference type="Proteomes" id="UP000383932">
    <property type="component" value="Unassembled WGS sequence"/>
</dbReference>
<evidence type="ECO:0000313" key="3">
    <source>
        <dbReference type="EMBL" id="KAB5590893.1"/>
    </source>
</evidence>
<dbReference type="EMBL" id="SSOP01000138">
    <property type="protein sequence ID" value="KAB5590893.1"/>
    <property type="molecule type" value="Genomic_DNA"/>
</dbReference>
<dbReference type="Gene3D" id="3.20.20.100">
    <property type="entry name" value="NADP-dependent oxidoreductase domain"/>
    <property type="match status" value="1"/>
</dbReference>
<reference evidence="3 4" key="1">
    <citation type="journal article" date="2019" name="Fungal Biol. Biotechnol.">
        <title>Draft genome sequence of fastidious pathogen Ceratobasidium theobromae, which causes vascular-streak dieback in Theobroma cacao.</title>
        <authorList>
            <person name="Ali S.S."/>
            <person name="Asman A."/>
            <person name="Shao J."/>
            <person name="Firmansyah A.P."/>
            <person name="Susilo A.W."/>
            <person name="Rosmana A."/>
            <person name="McMahon P."/>
            <person name="Junaid M."/>
            <person name="Guest D."/>
            <person name="Kheng T.Y."/>
            <person name="Meinhardt L.W."/>
            <person name="Bailey B.A."/>
        </authorList>
    </citation>
    <scope>NUCLEOTIDE SEQUENCE [LARGE SCALE GENOMIC DNA]</scope>
    <source>
        <strain evidence="3 4">CT2</strain>
    </source>
</reference>
<feature type="compositionally biased region" description="Basic residues" evidence="1">
    <location>
        <begin position="195"/>
        <end position="241"/>
    </location>
</feature>
<proteinExistence type="predicted"/>
<dbReference type="SUPFAM" id="SSF51430">
    <property type="entry name" value="NAD(P)-linked oxidoreductase"/>
    <property type="match status" value="1"/>
</dbReference>
<name>A0A5N5QH82_9AGAM</name>